<evidence type="ECO:0000313" key="2">
    <source>
        <dbReference type="Proteomes" id="UP001311232"/>
    </source>
</evidence>
<sequence length="72" mass="7831">MRCPIKSWDGQAVCTFCARLTLDRSNLLVKMLQKFKEGSQTLAAPNPRMAAGWDKSLTPGVSNAANLCAMDT</sequence>
<gene>
    <name evidence="1" type="ORF">CRENBAI_021510</name>
</gene>
<protein>
    <submittedName>
        <fullName evidence="1">Uncharacterized protein</fullName>
    </submittedName>
</protein>
<reference evidence="1 2" key="1">
    <citation type="submission" date="2021-06" db="EMBL/GenBank/DDBJ databases">
        <authorList>
            <person name="Palmer J.M."/>
        </authorList>
    </citation>
    <scope>NUCLEOTIDE SEQUENCE [LARGE SCALE GENOMIC DNA]</scope>
    <source>
        <strain evidence="1 2">MEX-2019</strain>
        <tissue evidence="1">Muscle</tissue>
    </source>
</reference>
<organism evidence="1 2">
    <name type="scientific">Crenichthys baileyi</name>
    <name type="common">White River springfish</name>
    <dbReference type="NCBI Taxonomy" id="28760"/>
    <lineage>
        <taxon>Eukaryota</taxon>
        <taxon>Metazoa</taxon>
        <taxon>Chordata</taxon>
        <taxon>Craniata</taxon>
        <taxon>Vertebrata</taxon>
        <taxon>Euteleostomi</taxon>
        <taxon>Actinopterygii</taxon>
        <taxon>Neopterygii</taxon>
        <taxon>Teleostei</taxon>
        <taxon>Neoteleostei</taxon>
        <taxon>Acanthomorphata</taxon>
        <taxon>Ovalentaria</taxon>
        <taxon>Atherinomorphae</taxon>
        <taxon>Cyprinodontiformes</taxon>
        <taxon>Goodeidae</taxon>
        <taxon>Crenichthys</taxon>
    </lineage>
</organism>
<dbReference type="AlphaFoldDB" id="A0AAV9QSG8"/>
<dbReference type="EMBL" id="JAHHUM010002940">
    <property type="protein sequence ID" value="KAK5599419.1"/>
    <property type="molecule type" value="Genomic_DNA"/>
</dbReference>
<evidence type="ECO:0000313" key="1">
    <source>
        <dbReference type="EMBL" id="KAK5599419.1"/>
    </source>
</evidence>
<accession>A0AAV9QSG8</accession>
<comment type="caution">
    <text evidence="1">The sequence shown here is derived from an EMBL/GenBank/DDBJ whole genome shotgun (WGS) entry which is preliminary data.</text>
</comment>
<keyword evidence="2" id="KW-1185">Reference proteome</keyword>
<dbReference type="Proteomes" id="UP001311232">
    <property type="component" value="Unassembled WGS sequence"/>
</dbReference>
<name>A0AAV9QSG8_9TELE</name>
<proteinExistence type="predicted"/>